<comment type="caution">
    <text evidence="2">The sequence shown here is derived from an EMBL/GenBank/DDBJ whole genome shotgun (WGS) entry which is preliminary data.</text>
</comment>
<dbReference type="PANTHER" id="PTHR12526:SF630">
    <property type="entry name" value="GLYCOSYLTRANSFERASE"/>
    <property type="match status" value="1"/>
</dbReference>
<keyword evidence="3" id="KW-1185">Reference proteome</keyword>
<dbReference type="Gene3D" id="3.40.50.2000">
    <property type="entry name" value="Glycogen Phosphorylase B"/>
    <property type="match status" value="2"/>
</dbReference>
<dbReference type="InterPro" id="IPR001296">
    <property type="entry name" value="Glyco_trans_1"/>
</dbReference>
<evidence type="ECO:0000313" key="2">
    <source>
        <dbReference type="EMBL" id="MSS02170.1"/>
    </source>
</evidence>
<keyword evidence="2" id="KW-0808">Transferase</keyword>
<dbReference type="EMBL" id="VUMM01000022">
    <property type="protein sequence ID" value="MSS02170.1"/>
    <property type="molecule type" value="Genomic_DNA"/>
</dbReference>
<gene>
    <name evidence="2" type="ORF">FYJ50_08735</name>
</gene>
<dbReference type="RefSeq" id="WP_154461138.1">
    <property type="nucleotide sequence ID" value="NZ_VUMM01000022.1"/>
</dbReference>
<dbReference type="SUPFAM" id="SSF53756">
    <property type="entry name" value="UDP-Glycosyltransferase/glycogen phosphorylase"/>
    <property type="match status" value="1"/>
</dbReference>
<sequence length="375" mass="43528">MKELLIMAKSLGGGGSEVALIELINALPENEYNVTLVLLDVDNEYEYRLKKKVNIIQLEFKNHFIHSLVSMYAFPAKVLKKMSVNKYLPYYDYVVESVINKFNKTYDIAIDFYGYGSFTTAFLARKIKAKKKATWLHDEKIYWLKSVENYLPIYDKIFGVSQAVMDAFCREYPTFKEKAAVFYNVINTNDIKHKAEENVDIQFNKDKFNILTVGRLTEQKGYDIAIFTASILAKRGINFTWYVIGSGRDEKKLRKLAYKTYHLEKQFVFLGQKKNPYPYMKKCDLYVQPSRHEGYVITLVEARVLCLAILSSNIPSAKEQIKDGMNGYLTELNGNSLADKIEYLYKNPVERKKTIEYLQNNPIDFSSELKKLETV</sequence>
<evidence type="ECO:0000259" key="1">
    <source>
        <dbReference type="Pfam" id="PF00534"/>
    </source>
</evidence>
<dbReference type="CDD" id="cd03811">
    <property type="entry name" value="GT4_GT28_WabH-like"/>
    <property type="match status" value="1"/>
</dbReference>
<evidence type="ECO:0000313" key="3">
    <source>
        <dbReference type="Proteomes" id="UP000470082"/>
    </source>
</evidence>
<proteinExistence type="predicted"/>
<dbReference type="PANTHER" id="PTHR12526">
    <property type="entry name" value="GLYCOSYLTRANSFERASE"/>
    <property type="match status" value="1"/>
</dbReference>
<dbReference type="GO" id="GO:0016757">
    <property type="term" value="F:glycosyltransferase activity"/>
    <property type="evidence" value="ECO:0007669"/>
    <property type="project" value="InterPro"/>
</dbReference>
<dbReference type="Proteomes" id="UP000470082">
    <property type="component" value="Unassembled WGS sequence"/>
</dbReference>
<dbReference type="AlphaFoldDB" id="A0A7X2N474"/>
<accession>A0A7X2N474</accession>
<dbReference type="Pfam" id="PF00534">
    <property type="entry name" value="Glycos_transf_1"/>
    <property type="match status" value="1"/>
</dbReference>
<feature type="domain" description="Glycosyl transferase family 1" evidence="1">
    <location>
        <begin position="196"/>
        <end position="358"/>
    </location>
</feature>
<reference evidence="2 3" key="1">
    <citation type="submission" date="2019-08" db="EMBL/GenBank/DDBJ databases">
        <title>In-depth cultivation of the pig gut microbiome towards novel bacterial diversity and tailored functional studies.</title>
        <authorList>
            <person name="Wylensek D."/>
            <person name="Hitch T.C.A."/>
            <person name="Clavel T."/>
        </authorList>
    </citation>
    <scope>NUCLEOTIDE SEQUENCE [LARGE SCALE GENOMIC DNA]</scope>
    <source>
        <strain evidence="2 3">LKV-178-WT-2G</strain>
    </source>
</reference>
<protein>
    <submittedName>
        <fullName evidence="2">Glycosyltransferase</fullName>
    </submittedName>
</protein>
<organism evidence="2 3">
    <name type="scientific">Floccifex porci</name>
    <dbReference type="NCBI Taxonomy" id="2606629"/>
    <lineage>
        <taxon>Bacteria</taxon>
        <taxon>Bacillati</taxon>
        <taxon>Bacillota</taxon>
        <taxon>Erysipelotrichia</taxon>
        <taxon>Erysipelotrichales</taxon>
        <taxon>Erysipelotrichaceae</taxon>
        <taxon>Floccifex</taxon>
    </lineage>
</organism>
<name>A0A7X2N474_9FIRM</name>